<organism evidence="1 2">
    <name type="scientific">Escherichia fergusonii</name>
    <dbReference type="NCBI Taxonomy" id="564"/>
    <lineage>
        <taxon>Bacteria</taxon>
        <taxon>Pseudomonadati</taxon>
        <taxon>Pseudomonadota</taxon>
        <taxon>Gammaproteobacteria</taxon>
        <taxon>Enterobacterales</taxon>
        <taxon>Enterobacteriaceae</taxon>
        <taxon>Escherichia</taxon>
    </lineage>
</organism>
<evidence type="ECO:0000313" key="1">
    <source>
        <dbReference type="EMBL" id="QLN00625.1"/>
    </source>
</evidence>
<dbReference type="AlphaFoldDB" id="A0A7W3EED5"/>
<gene>
    <name evidence="1" type="ORF">HVY52_12710</name>
</gene>
<protein>
    <submittedName>
        <fullName evidence="1">Uncharacterized protein</fullName>
    </submittedName>
</protein>
<dbReference type="Pfam" id="PF20289">
    <property type="entry name" value="MComp1"/>
    <property type="match status" value="1"/>
</dbReference>
<proteinExistence type="predicted"/>
<dbReference type="Proteomes" id="UP000510927">
    <property type="component" value="Chromosome"/>
</dbReference>
<accession>A0A7W3EED5</accession>
<sequence>MQLKLSEIEKKYLDQQFPDIHFSFYQSTDIEHFISCFVARVPNHQSCKDNWLNITTEIAINFQAALTSELALWNIYLVFICPEQIDKHLKYQIENNRFALRKIVLASKIDETTWEQQIRDMLGRAILGDDLELDSALDRACTVPLITTDDNFIRQALTNVPNIPLDGKEKSIQIRRKQIEELLVQVTKNEN</sequence>
<reference evidence="1 2" key="1">
    <citation type="submission" date="2020-06" db="EMBL/GenBank/DDBJ databases">
        <title>REHAB project genomes.</title>
        <authorList>
            <person name="Shaw L.P."/>
        </authorList>
    </citation>
    <scope>NUCLEOTIDE SEQUENCE [LARGE SCALE GENOMIC DNA]</scope>
    <source>
        <strain evidence="1 2">RHB28-C13</strain>
    </source>
</reference>
<dbReference type="RefSeq" id="WP_001176192.1">
    <property type="nucleotide sequence ID" value="NZ_AP028822.1"/>
</dbReference>
<dbReference type="InterPro" id="IPR046905">
    <property type="entry name" value="ABC-3C_MC1"/>
</dbReference>
<evidence type="ECO:0000313" key="2">
    <source>
        <dbReference type="Proteomes" id="UP000510927"/>
    </source>
</evidence>
<name>A0A7W3EED5_ESCFE</name>
<dbReference type="EMBL" id="CP055675">
    <property type="protein sequence ID" value="QLN00625.1"/>
    <property type="molecule type" value="Genomic_DNA"/>
</dbReference>